<evidence type="ECO:0000313" key="2">
    <source>
        <dbReference type="Proteomes" id="UP000613160"/>
    </source>
</evidence>
<dbReference type="AlphaFoldDB" id="A0A917DGR8"/>
<reference evidence="1" key="2">
    <citation type="submission" date="2020-09" db="EMBL/GenBank/DDBJ databases">
        <authorList>
            <person name="Sun Q."/>
            <person name="Zhou Y."/>
        </authorList>
    </citation>
    <scope>NUCLEOTIDE SEQUENCE</scope>
    <source>
        <strain evidence="1">CGMCC 1.15493</strain>
    </source>
</reference>
<dbReference type="EMBL" id="BMJJ01000012">
    <property type="protein sequence ID" value="GGD35667.1"/>
    <property type="molecule type" value="Genomic_DNA"/>
</dbReference>
<proteinExistence type="predicted"/>
<dbReference type="Proteomes" id="UP000613160">
    <property type="component" value="Unassembled WGS sequence"/>
</dbReference>
<name>A0A917DGR8_9HYPH</name>
<accession>A0A917DGR8</accession>
<sequence>MSDVIAVLTYKSVETILEVGGTQSWALDRTRAARCDYVVMCRNAKTRDSEGPEEHGSAFLVGKVKDVVPSTETKGRWLILVSEVARIDVKDQWSGRNPVAYWKDSDYPEIDFKALDYEPVVAESSKKGLTIPAAKAGLAIGLNVPESAIEIIVRA</sequence>
<comment type="caution">
    <text evidence="1">The sequence shown here is derived from an EMBL/GenBank/DDBJ whole genome shotgun (WGS) entry which is preliminary data.</text>
</comment>
<dbReference type="RefSeq" id="WP_188854535.1">
    <property type="nucleotide sequence ID" value="NZ_BMJJ01000012.1"/>
</dbReference>
<protein>
    <submittedName>
        <fullName evidence="1">Uncharacterized protein</fullName>
    </submittedName>
</protein>
<keyword evidence="2" id="KW-1185">Reference proteome</keyword>
<evidence type="ECO:0000313" key="1">
    <source>
        <dbReference type="EMBL" id="GGD35667.1"/>
    </source>
</evidence>
<gene>
    <name evidence="1" type="ORF">GCM10011335_43330</name>
</gene>
<organism evidence="1 2">
    <name type="scientific">Aureimonas glaciei</name>
    <dbReference type="NCBI Taxonomy" id="1776957"/>
    <lineage>
        <taxon>Bacteria</taxon>
        <taxon>Pseudomonadati</taxon>
        <taxon>Pseudomonadota</taxon>
        <taxon>Alphaproteobacteria</taxon>
        <taxon>Hyphomicrobiales</taxon>
        <taxon>Aurantimonadaceae</taxon>
        <taxon>Aureimonas</taxon>
    </lineage>
</organism>
<reference evidence="1" key="1">
    <citation type="journal article" date="2014" name="Int. J. Syst. Evol. Microbiol.">
        <title>Complete genome sequence of Corynebacterium casei LMG S-19264T (=DSM 44701T), isolated from a smear-ripened cheese.</title>
        <authorList>
            <consortium name="US DOE Joint Genome Institute (JGI-PGF)"/>
            <person name="Walter F."/>
            <person name="Albersmeier A."/>
            <person name="Kalinowski J."/>
            <person name="Ruckert C."/>
        </authorList>
    </citation>
    <scope>NUCLEOTIDE SEQUENCE</scope>
    <source>
        <strain evidence="1">CGMCC 1.15493</strain>
    </source>
</reference>